<feature type="compositionally biased region" description="Low complexity" evidence="7">
    <location>
        <begin position="7"/>
        <end position="24"/>
    </location>
</feature>
<dbReference type="CTD" id="399823"/>
<dbReference type="GO" id="GO:0000978">
    <property type="term" value="F:RNA polymerase II cis-regulatory region sequence-specific DNA binding"/>
    <property type="evidence" value="ECO:0007669"/>
    <property type="project" value="TreeGrafter"/>
</dbReference>
<dbReference type="Gene3D" id="1.10.10.10">
    <property type="entry name" value="Winged helix-like DNA-binding domain superfamily/Winged helix DNA-binding domain"/>
    <property type="match status" value="1"/>
</dbReference>
<dbReference type="InParanoid" id="A0A6P7LLT7"/>
<dbReference type="InterPro" id="IPR036388">
    <property type="entry name" value="WH-like_DNA-bd_sf"/>
</dbReference>
<proteinExistence type="predicted"/>
<dbReference type="AlphaFoldDB" id="A0A6P7LLT7"/>
<evidence type="ECO:0000256" key="6">
    <source>
        <dbReference type="PROSITE-ProRule" id="PRU00089"/>
    </source>
</evidence>
<dbReference type="GO" id="GO:0043010">
    <property type="term" value="P:camera-type eye development"/>
    <property type="evidence" value="ECO:0007669"/>
    <property type="project" value="Ensembl"/>
</dbReference>
<protein>
    <submittedName>
        <fullName evidence="10">Forkhead box protein I2</fullName>
    </submittedName>
</protein>
<organism evidence="9 10">
    <name type="scientific">Betta splendens</name>
    <name type="common">Siamese fighting fish</name>
    <dbReference type="NCBI Taxonomy" id="158456"/>
    <lineage>
        <taxon>Eukaryota</taxon>
        <taxon>Metazoa</taxon>
        <taxon>Chordata</taxon>
        <taxon>Craniata</taxon>
        <taxon>Vertebrata</taxon>
        <taxon>Euteleostomi</taxon>
        <taxon>Actinopterygii</taxon>
        <taxon>Neopterygii</taxon>
        <taxon>Teleostei</taxon>
        <taxon>Neoteleostei</taxon>
        <taxon>Acanthomorphata</taxon>
        <taxon>Anabantaria</taxon>
        <taxon>Anabantiformes</taxon>
        <taxon>Anabantoidei</taxon>
        <taxon>Osphronemidae</taxon>
        <taxon>Betta</taxon>
    </lineage>
</organism>
<keyword evidence="4" id="KW-0804">Transcription</keyword>
<feature type="region of interest" description="Disordered" evidence="7">
    <location>
        <begin position="228"/>
        <end position="304"/>
    </location>
</feature>
<accession>A0A6P7LLT7</accession>
<dbReference type="SUPFAM" id="SSF46785">
    <property type="entry name" value="Winged helix' DNA-binding domain"/>
    <property type="match status" value="1"/>
</dbReference>
<dbReference type="SMART" id="SM00339">
    <property type="entry name" value="FH"/>
    <property type="match status" value="1"/>
</dbReference>
<dbReference type="GO" id="GO:0000981">
    <property type="term" value="F:DNA-binding transcription factor activity, RNA polymerase II-specific"/>
    <property type="evidence" value="ECO:0007669"/>
    <property type="project" value="TreeGrafter"/>
</dbReference>
<keyword evidence="2" id="KW-0805">Transcription regulation</keyword>
<feature type="region of interest" description="Disordered" evidence="7">
    <location>
        <begin position="1"/>
        <end position="39"/>
    </location>
</feature>
<dbReference type="PANTHER" id="PTHR11829">
    <property type="entry name" value="FORKHEAD BOX PROTEIN"/>
    <property type="match status" value="1"/>
</dbReference>
<dbReference type="InterPro" id="IPR050211">
    <property type="entry name" value="FOX_domain-containing"/>
</dbReference>
<dbReference type="OrthoDB" id="5954824at2759"/>
<dbReference type="InterPro" id="IPR018122">
    <property type="entry name" value="TF_fork_head_CS_1"/>
</dbReference>
<dbReference type="InterPro" id="IPR036390">
    <property type="entry name" value="WH_DNA-bd_sf"/>
</dbReference>
<evidence type="ECO:0000256" key="1">
    <source>
        <dbReference type="ARBA" id="ARBA00004123"/>
    </source>
</evidence>
<dbReference type="InterPro" id="IPR030456">
    <property type="entry name" value="TF_fork_head_CS_2"/>
</dbReference>
<comment type="subcellular location">
    <subcellularLocation>
        <location evidence="1 6">Nucleus</location>
    </subcellularLocation>
</comment>
<dbReference type="GeneID" id="114848560"/>
<feature type="domain" description="Fork-head" evidence="8">
    <location>
        <begin position="143"/>
        <end position="237"/>
    </location>
</feature>
<dbReference type="PRINTS" id="PR00053">
    <property type="entry name" value="FORKHEAD"/>
</dbReference>
<evidence type="ECO:0000313" key="10">
    <source>
        <dbReference type="RefSeq" id="XP_028994977.1"/>
    </source>
</evidence>
<evidence type="ECO:0000256" key="7">
    <source>
        <dbReference type="SAM" id="MobiDB-lite"/>
    </source>
</evidence>
<dbReference type="FunFam" id="1.10.10.10:FF:000016">
    <property type="entry name" value="Forkhead box protein I1"/>
    <property type="match status" value="1"/>
</dbReference>
<dbReference type="GO" id="GO:0009653">
    <property type="term" value="P:anatomical structure morphogenesis"/>
    <property type="evidence" value="ECO:0007669"/>
    <property type="project" value="TreeGrafter"/>
</dbReference>
<evidence type="ECO:0000256" key="4">
    <source>
        <dbReference type="ARBA" id="ARBA00023163"/>
    </source>
</evidence>
<dbReference type="PROSITE" id="PS50039">
    <property type="entry name" value="FORK_HEAD_3"/>
    <property type="match status" value="1"/>
</dbReference>
<sequence length="407" mass="43814">MNSIDPQSHQQQQQQQQQQQHQQHTSPTAGSLPPKGAQEAPDMAAVYCDSFNSMYHQQSLQGAQRPGGYGLGDYASSPNPYLWLNGPGVNSSASYLHGGNAAPFMPPSYGSQRQFLANSPGFGGPDLGWLSIASQEELLKLVRPPYSYSALIAMAIQNAHDKKLTLSQIYQYVADNFPFYKKSKAGWQNSIRHNLSLNDCFKKVPRDEDDPGKGNYWTLDPNCEKMFDNGNFRRKRKRRSDLNGAGGAAMAASGPAKAEDGRPAPGASLKPSDSPQIPGPSSPEMDGMSENPKGSTASSPPGLASAPPCFNTFYSSMSSMGSGGPSRQGSLGLVNELSNRNITALSPYHPGHGGQDTGLSEHSEGLPFNRGVYYNTFGSGQSGQFNGHFYNSFSVNSLIYPRDGTEV</sequence>
<evidence type="ECO:0000256" key="5">
    <source>
        <dbReference type="ARBA" id="ARBA00023242"/>
    </source>
</evidence>
<keyword evidence="9" id="KW-1185">Reference proteome</keyword>
<name>A0A6P7LLT7_BETSP</name>
<dbReference type="Proteomes" id="UP000515150">
    <property type="component" value="Chromosome 22"/>
</dbReference>
<dbReference type="Pfam" id="PF00250">
    <property type="entry name" value="Forkhead"/>
    <property type="match status" value="1"/>
</dbReference>
<keyword evidence="3 6" id="KW-0238">DNA-binding</keyword>
<gene>
    <name evidence="10" type="primary">foxi2</name>
</gene>
<dbReference type="InterPro" id="IPR001766">
    <property type="entry name" value="Fork_head_dom"/>
</dbReference>
<dbReference type="GO" id="GO:0005634">
    <property type="term" value="C:nucleus"/>
    <property type="evidence" value="ECO:0007669"/>
    <property type="project" value="UniProtKB-SubCell"/>
</dbReference>
<dbReference type="PROSITE" id="PS00657">
    <property type="entry name" value="FORK_HEAD_1"/>
    <property type="match status" value="1"/>
</dbReference>
<feature type="DNA-binding region" description="Fork-head" evidence="6">
    <location>
        <begin position="143"/>
        <end position="237"/>
    </location>
</feature>
<reference evidence="10" key="1">
    <citation type="submission" date="2025-08" db="UniProtKB">
        <authorList>
            <consortium name="RefSeq"/>
        </authorList>
    </citation>
    <scope>IDENTIFICATION</scope>
</reference>
<feature type="compositionally biased region" description="Low complexity" evidence="7">
    <location>
        <begin position="295"/>
        <end position="304"/>
    </location>
</feature>
<dbReference type="GO" id="GO:0030154">
    <property type="term" value="P:cell differentiation"/>
    <property type="evidence" value="ECO:0007669"/>
    <property type="project" value="UniProtKB-ARBA"/>
</dbReference>
<dbReference type="PANTHER" id="PTHR11829:SF383">
    <property type="entry name" value="FORKHEAD BOX I2-RELATED"/>
    <property type="match status" value="1"/>
</dbReference>
<dbReference type="RefSeq" id="XP_028994977.1">
    <property type="nucleotide sequence ID" value="XM_029139144.3"/>
</dbReference>
<keyword evidence="5 6" id="KW-0539">Nucleus</keyword>
<dbReference type="GO" id="GO:0009888">
    <property type="term" value="P:tissue development"/>
    <property type="evidence" value="ECO:0007669"/>
    <property type="project" value="UniProtKB-ARBA"/>
</dbReference>
<dbReference type="PROSITE" id="PS00658">
    <property type="entry name" value="FORK_HEAD_2"/>
    <property type="match status" value="1"/>
</dbReference>
<evidence type="ECO:0000256" key="3">
    <source>
        <dbReference type="ARBA" id="ARBA00023125"/>
    </source>
</evidence>
<evidence type="ECO:0000313" key="9">
    <source>
        <dbReference type="Proteomes" id="UP000515150"/>
    </source>
</evidence>
<evidence type="ECO:0000256" key="2">
    <source>
        <dbReference type="ARBA" id="ARBA00023015"/>
    </source>
</evidence>
<dbReference type="KEGG" id="bspl:114848560"/>
<evidence type="ECO:0000259" key="8">
    <source>
        <dbReference type="PROSITE" id="PS50039"/>
    </source>
</evidence>